<keyword evidence="3" id="KW-1185">Reference proteome</keyword>
<reference evidence="2 3" key="2">
    <citation type="submission" date="2023-11" db="EMBL/GenBank/DDBJ databases">
        <authorList>
            <person name="Lara A.C."/>
            <person name="Chronakova A."/>
        </authorList>
    </citation>
    <scope>NUCLEOTIDE SEQUENCE [LARGE SCALE GENOMIC DNA]</scope>
    <source>
        <strain evidence="2 3">BCCO 10_0856</strain>
    </source>
</reference>
<proteinExistence type="predicted"/>
<gene>
    <name evidence="2" type="ORF">SK803_16515</name>
</gene>
<reference evidence="2 3" key="1">
    <citation type="submission" date="2023-11" db="EMBL/GenBank/DDBJ databases">
        <title>Lentzea sokolovensis, sp. nov., Lentzea kristufkii, sp. nov., and Lentzea miocenensis, sp. nov., rare actinobacteria from Sokolov Coal Basin, Miocene lacustrine sediment, Czech Republic.</title>
        <authorList>
            <person name="Lara A."/>
            <person name="Kotroba L."/>
            <person name="Nouioui I."/>
            <person name="Neumann-Schaal M."/>
            <person name="Mast Y."/>
            <person name="Chronakova A."/>
        </authorList>
    </citation>
    <scope>NUCLEOTIDE SEQUENCE [LARGE SCALE GENOMIC DNA]</scope>
    <source>
        <strain evidence="2 3">BCCO 10_0856</strain>
    </source>
</reference>
<dbReference type="Proteomes" id="UP001285521">
    <property type="component" value="Unassembled WGS sequence"/>
</dbReference>
<organism evidence="2 3">
    <name type="scientific">Lentzea miocenica</name>
    <dbReference type="NCBI Taxonomy" id="3095431"/>
    <lineage>
        <taxon>Bacteria</taxon>
        <taxon>Bacillati</taxon>
        <taxon>Actinomycetota</taxon>
        <taxon>Actinomycetes</taxon>
        <taxon>Pseudonocardiales</taxon>
        <taxon>Pseudonocardiaceae</taxon>
        <taxon>Lentzea</taxon>
    </lineage>
</organism>
<evidence type="ECO:0000313" key="3">
    <source>
        <dbReference type="Proteomes" id="UP001285521"/>
    </source>
</evidence>
<accession>A0ABU4T0Z7</accession>
<sequence>MSGRSDDQPQQTPIVPAMPEHDVQDVLHGTITWDQYYSSDAA</sequence>
<name>A0ABU4T0Z7_9PSEU</name>
<evidence type="ECO:0000256" key="1">
    <source>
        <dbReference type="SAM" id="MobiDB-lite"/>
    </source>
</evidence>
<dbReference type="RefSeq" id="WP_319966884.1">
    <property type="nucleotide sequence ID" value="NZ_JAXAVW010000012.1"/>
</dbReference>
<protein>
    <submittedName>
        <fullName evidence="2">Uncharacterized protein</fullName>
    </submittedName>
</protein>
<evidence type="ECO:0000313" key="2">
    <source>
        <dbReference type="EMBL" id="MDX8031830.1"/>
    </source>
</evidence>
<feature type="region of interest" description="Disordered" evidence="1">
    <location>
        <begin position="1"/>
        <end position="21"/>
    </location>
</feature>
<dbReference type="EMBL" id="JAXAVW010000012">
    <property type="protein sequence ID" value="MDX8031830.1"/>
    <property type="molecule type" value="Genomic_DNA"/>
</dbReference>
<comment type="caution">
    <text evidence="2">The sequence shown here is derived from an EMBL/GenBank/DDBJ whole genome shotgun (WGS) entry which is preliminary data.</text>
</comment>